<gene>
    <name evidence="3" type="ORF">DQP57_04675</name>
</gene>
<feature type="domain" description="Helix-turn-helix type 11" evidence="1">
    <location>
        <begin position="6"/>
        <end position="62"/>
    </location>
</feature>
<dbReference type="Pfam" id="PF13280">
    <property type="entry name" value="WYL"/>
    <property type="match status" value="1"/>
</dbReference>
<dbReference type="PANTHER" id="PTHR34580:SF1">
    <property type="entry name" value="PROTEIN PAFC"/>
    <property type="match status" value="1"/>
</dbReference>
<evidence type="ECO:0000259" key="2">
    <source>
        <dbReference type="Pfam" id="PF13280"/>
    </source>
</evidence>
<proteinExistence type="predicted"/>
<evidence type="ECO:0000313" key="3">
    <source>
        <dbReference type="EMBL" id="RAV14924.1"/>
    </source>
</evidence>
<sequence length="241" mass="26358">MTKTERWYAIVEELRASSPRPRSARWLAERFEVSTRTIERDLDGLLQAGVPLYTQAGRSGGWILDSHATFAAPSLDAAEVTALAVAVAGLADTPFAEAGKGALSKIVGSLGEAGRRDIGACSTPVGLMNCHSEVNSVPRAVQWALRHRRVLRVEYGDTNGAVSVREVEPVGFLGGQSWYLVAWCRLREEMRTFRMDRIRSAEVSAEPMPQRDVDLALAARGYEVEFLNPLGNSDSTVSQHC</sequence>
<organism evidence="3 4">
    <name type="scientific">Mycobacterium colombiense</name>
    <dbReference type="NCBI Taxonomy" id="339268"/>
    <lineage>
        <taxon>Bacteria</taxon>
        <taxon>Bacillati</taxon>
        <taxon>Actinomycetota</taxon>
        <taxon>Actinomycetes</taxon>
        <taxon>Mycobacteriales</taxon>
        <taxon>Mycobacteriaceae</taxon>
        <taxon>Mycobacterium</taxon>
        <taxon>Mycobacterium avium complex (MAC)</taxon>
    </lineage>
</organism>
<dbReference type="RefSeq" id="WP_112631887.1">
    <property type="nucleotide sequence ID" value="NZ_QMEV01000006.1"/>
</dbReference>
<dbReference type="AlphaFoldDB" id="A0A329M4Y6"/>
<reference evidence="3 4" key="1">
    <citation type="submission" date="2018-06" db="EMBL/GenBank/DDBJ databases">
        <title>NTM in soil in Japan.</title>
        <authorList>
            <person name="Ohya K."/>
        </authorList>
    </citation>
    <scope>NUCLEOTIDE SEQUENCE [LARGE SCALE GENOMIC DNA]</scope>
    <source>
        <strain evidence="3 4">GF28</strain>
    </source>
</reference>
<comment type="caution">
    <text evidence="3">The sequence shown here is derived from an EMBL/GenBank/DDBJ whole genome shotgun (WGS) entry which is preliminary data.</text>
</comment>
<protein>
    <submittedName>
        <fullName evidence="3">Transcriptional regulator</fullName>
    </submittedName>
</protein>
<dbReference type="InterPro" id="IPR036388">
    <property type="entry name" value="WH-like_DNA-bd_sf"/>
</dbReference>
<feature type="domain" description="WYL" evidence="2">
    <location>
        <begin position="139"/>
        <end position="203"/>
    </location>
</feature>
<dbReference type="InterPro" id="IPR036390">
    <property type="entry name" value="WH_DNA-bd_sf"/>
</dbReference>
<dbReference type="Gene3D" id="1.10.10.10">
    <property type="entry name" value="Winged helix-like DNA-binding domain superfamily/Winged helix DNA-binding domain"/>
    <property type="match status" value="1"/>
</dbReference>
<dbReference type="PANTHER" id="PTHR34580">
    <property type="match status" value="1"/>
</dbReference>
<dbReference type="InterPro" id="IPR013196">
    <property type="entry name" value="HTH_11"/>
</dbReference>
<name>A0A329M4Y6_9MYCO</name>
<evidence type="ECO:0000313" key="4">
    <source>
        <dbReference type="Proteomes" id="UP000250915"/>
    </source>
</evidence>
<accession>A0A329M4Y6</accession>
<dbReference type="PROSITE" id="PS52050">
    <property type="entry name" value="WYL"/>
    <property type="match status" value="1"/>
</dbReference>
<dbReference type="Pfam" id="PF08279">
    <property type="entry name" value="HTH_11"/>
    <property type="match status" value="1"/>
</dbReference>
<dbReference type="InterPro" id="IPR026881">
    <property type="entry name" value="WYL_dom"/>
</dbReference>
<dbReference type="Proteomes" id="UP000250915">
    <property type="component" value="Unassembled WGS sequence"/>
</dbReference>
<dbReference type="SUPFAM" id="SSF46785">
    <property type="entry name" value="Winged helix' DNA-binding domain"/>
    <property type="match status" value="1"/>
</dbReference>
<dbReference type="OrthoDB" id="3171994at2"/>
<evidence type="ECO:0000259" key="1">
    <source>
        <dbReference type="Pfam" id="PF08279"/>
    </source>
</evidence>
<dbReference type="EMBL" id="QMEV01000006">
    <property type="protein sequence ID" value="RAV14924.1"/>
    <property type="molecule type" value="Genomic_DNA"/>
</dbReference>
<dbReference type="InterPro" id="IPR051534">
    <property type="entry name" value="CBASS_pafABC_assoc_protein"/>
</dbReference>